<keyword evidence="8 15" id="KW-0227">DNA damage</keyword>
<keyword evidence="10 15" id="KW-0460">Magnesium</keyword>
<dbReference type="Gene3D" id="3.40.50.10130">
    <property type="match status" value="1"/>
</dbReference>
<comment type="cofactor">
    <cofactor evidence="1 15">
        <name>Mg(2+)</name>
        <dbReference type="ChEBI" id="CHEBI:18420"/>
    </cofactor>
</comment>
<evidence type="ECO:0000256" key="1">
    <source>
        <dbReference type="ARBA" id="ARBA00001946"/>
    </source>
</evidence>
<dbReference type="OrthoDB" id="5963188at2759"/>
<dbReference type="OMA" id="ELGDAMW"/>
<dbReference type="GO" id="GO:0048257">
    <property type="term" value="F:3'-flap endonuclease activity"/>
    <property type="evidence" value="ECO:0007669"/>
    <property type="project" value="TreeGrafter"/>
</dbReference>
<dbReference type="GO" id="GO:0006308">
    <property type="term" value="P:DNA catabolic process"/>
    <property type="evidence" value="ECO:0007669"/>
    <property type="project" value="UniProtKB-UniRule"/>
</dbReference>
<dbReference type="GO" id="GO:0031573">
    <property type="term" value="P:mitotic intra-S DNA damage checkpoint signaling"/>
    <property type="evidence" value="ECO:0007669"/>
    <property type="project" value="TreeGrafter"/>
</dbReference>
<dbReference type="FunFam" id="3.40.50.10130:FF:000011">
    <property type="entry name" value="Crossover junction endonuclease MUS81"/>
    <property type="match status" value="1"/>
</dbReference>
<keyword evidence="6 15" id="KW-0479">Metal-binding</keyword>
<proteinExistence type="inferred from homology"/>
<dbReference type="EC" id="3.1.22.-" evidence="15"/>
<keyword evidence="7 15" id="KW-0255">Endonuclease</keyword>
<dbReference type="Proteomes" id="UP000190831">
    <property type="component" value="Chromosome F"/>
</dbReference>
<evidence type="ECO:0000256" key="14">
    <source>
        <dbReference type="ARBA" id="ARBA00023254"/>
    </source>
</evidence>
<evidence type="ECO:0000256" key="10">
    <source>
        <dbReference type="ARBA" id="ARBA00022842"/>
    </source>
</evidence>
<feature type="region of interest" description="Disordered" evidence="16">
    <location>
        <begin position="254"/>
        <end position="310"/>
    </location>
</feature>
<comment type="function">
    <text evidence="15">Interacts with EME1 to form a DNA structure-specific endonuclease with substrate preference for branched DNA structures with a 5'-end at the branch nick. Typical substrates include 3'-flap structures, D-loops, replication forks and nicked Holliday junctions. May be required in mitosis for the processing of stalled or collapsed replication fork intermediates. May be required in meiosis for the repair of meiosis-specific double strand breaks subsequent to single-end invasion (SEI).</text>
</comment>
<gene>
    <name evidence="18" type="ORF">LAFE_0F04126G</name>
</gene>
<keyword evidence="11 15" id="KW-0233">DNA recombination</keyword>
<dbReference type="GO" id="GO:0008821">
    <property type="term" value="F:crossover junction DNA endonuclease activity"/>
    <property type="evidence" value="ECO:0007669"/>
    <property type="project" value="UniProtKB-UniRule"/>
</dbReference>
<dbReference type="InterPro" id="IPR047417">
    <property type="entry name" value="WHD_MUS81"/>
</dbReference>
<evidence type="ECO:0000256" key="2">
    <source>
        <dbReference type="ARBA" id="ARBA00004123"/>
    </source>
</evidence>
<sequence>MSLPQDLKSLYVKWLDDEIQKVSAKQERLAMVYTKALDNLRRYDAEIGNPNELLKIKGIGNTIKNLLKQRLSAHCEEIGAAMPDDSITDGDNDKQQRIRIRALGKDDDADSEKPKKKRKYVPKRRSGAYAILLGLLEGNGLRGGMSKDELTKGARKYCDNSFHANPSTREFHSAWSAMKTLLDRELVIEEGRPKRYILTADGETMAELLKRTDGVVFEDEEEYERRKHNKTKRNDDIEANNSCEISANLSELMKRTRSSSKADNVDHYPTPHPKASALPEFVEPARKTHSISISSPSESSKDTPIPRDQALLHSSKDNIIRARWNKISYEVWEPSSYDIVLIIDHREVRSQKDREFFANKLTERGIETDIRQLSLSDMLWIARHKISKRECVLNFILERKRLDDFAMSIMDNRFLEQKNRLKKTGSKHIYYLVEETSANDTSVNRMAEAIRTSVWLTMIYNDFHVKRTKNSDETVDWLQSMTSVIKNCYSTLRLLVISPRDLKCQEDYEASLTLFRNQFERTDEIECCHRFDCFQEVMGKTSLMTVKELYLRALMLNKGVSLEKALSIQAKFPTLKQLLLAYKKCKTREDAKMMIANTMKDEPGNRKIGKALSETLWKTFGECDNV</sequence>
<dbReference type="InterPro" id="IPR010996">
    <property type="entry name" value="HHH_MUS81"/>
</dbReference>
<dbReference type="GO" id="GO:0003677">
    <property type="term" value="F:DNA binding"/>
    <property type="evidence" value="ECO:0007669"/>
    <property type="project" value="UniProtKB-UniRule"/>
</dbReference>
<dbReference type="AlphaFoldDB" id="A0A1G4MEH9"/>
<dbReference type="GO" id="GO:0046872">
    <property type="term" value="F:metal ion binding"/>
    <property type="evidence" value="ECO:0007669"/>
    <property type="project" value="UniProtKB-UniRule"/>
</dbReference>
<dbReference type="Gene3D" id="1.10.10.10">
    <property type="entry name" value="Winged helix-like DNA-binding domain superfamily/Winged helix DNA-binding domain"/>
    <property type="match status" value="1"/>
</dbReference>
<keyword evidence="9 15" id="KW-0378">Hydrolase</keyword>
<comment type="subcellular location">
    <subcellularLocation>
        <location evidence="2 15">Nucleus</location>
    </subcellularLocation>
</comment>
<keyword evidence="13 15" id="KW-0539">Nucleus</keyword>
<evidence type="ECO:0000256" key="16">
    <source>
        <dbReference type="SAM" id="MobiDB-lite"/>
    </source>
</evidence>
<dbReference type="GO" id="GO:0000727">
    <property type="term" value="P:double-strand break repair via break-induced replication"/>
    <property type="evidence" value="ECO:0007669"/>
    <property type="project" value="UniProtKB-UniRule"/>
</dbReference>
<dbReference type="InterPro" id="IPR027421">
    <property type="entry name" value="DNA_pol_lamdba_lyase_dom_sf"/>
</dbReference>
<dbReference type="GO" id="GO:0005634">
    <property type="term" value="C:nucleus"/>
    <property type="evidence" value="ECO:0007669"/>
    <property type="project" value="UniProtKB-SubCell"/>
</dbReference>
<accession>A0A1G4MEH9</accession>
<evidence type="ECO:0000256" key="9">
    <source>
        <dbReference type="ARBA" id="ARBA00022801"/>
    </source>
</evidence>
<name>A0A1G4MEH9_LACFM</name>
<dbReference type="Pfam" id="PF21136">
    <property type="entry name" value="WHD_MUS81"/>
    <property type="match status" value="1"/>
</dbReference>
<keyword evidence="12 15" id="KW-0234">DNA repair</keyword>
<dbReference type="SUPFAM" id="SSF52980">
    <property type="entry name" value="Restriction endonuclease-like"/>
    <property type="match status" value="1"/>
</dbReference>
<evidence type="ECO:0000256" key="8">
    <source>
        <dbReference type="ARBA" id="ARBA00022763"/>
    </source>
</evidence>
<dbReference type="EMBL" id="LT598490">
    <property type="protein sequence ID" value="SCW02333.1"/>
    <property type="molecule type" value="Genomic_DNA"/>
</dbReference>
<evidence type="ECO:0000256" key="15">
    <source>
        <dbReference type="RuleBase" id="RU369042"/>
    </source>
</evidence>
<dbReference type="Pfam" id="PF14716">
    <property type="entry name" value="HHH_8"/>
    <property type="match status" value="1"/>
</dbReference>
<dbReference type="InterPro" id="IPR036388">
    <property type="entry name" value="WH-like_DNA-bd_sf"/>
</dbReference>
<dbReference type="PANTHER" id="PTHR13451">
    <property type="entry name" value="CLASS II CROSSOVER JUNCTION ENDONUCLEASE MUS81"/>
    <property type="match status" value="1"/>
</dbReference>
<dbReference type="GO" id="GO:0048476">
    <property type="term" value="C:Holliday junction resolvase complex"/>
    <property type="evidence" value="ECO:0007669"/>
    <property type="project" value="UniProtKB-UniRule"/>
</dbReference>
<comment type="similarity">
    <text evidence="3 15">Belongs to the XPF family.</text>
</comment>
<dbReference type="GO" id="GO:0000712">
    <property type="term" value="P:resolution of meiotic recombination intermediates"/>
    <property type="evidence" value="ECO:0007669"/>
    <property type="project" value="TreeGrafter"/>
</dbReference>
<evidence type="ECO:0000256" key="5">
    <source>
        <dbReference type="ARBA" id="ARBA00022722"/>
    </source>
</evidence>
<evidence type="ECO:0000256" key="7">
    <source>
        <dbReference type="ARBA" id="ARBA00022759"/>
    </source>
</evidence>
<evidence type="ECO:0000313" key="19">
    <source>
        <dbReference type="Proteomes" id="UP000190831"/>
    </source>
</evidence>
<dbReference type="InterPro" id="IPR011335">
    <property type="entry name" value="Restrct_endonuc-II-like"/>
</dbReference>
<dbReference type="Pfam" id="PF21292">
    <property type="entry name" value="EME1-MUS81_C"/>
    <property type="match status" value="1"/>
</dbReference>
<dbReference type="FunFam" id="1.10.10.10:FF:000307">
    <property type="entry name" value="Crossover junction endonuclease MUS81"/>
    <property type="match status" value="1"/>
</dbReference>
<protein>
    <recommendedName>
        <fullName evidence="4 15">Crossover junction endonuclease MUS81</fullName>
        <ecNumber evidence="15">3.1.22.-</ecNumber>
    </recommendedName>
</protein>
<evidence type="ECO:0000313" key="18">
    <source>
        <dbReference type="EMBL" id="SCW02333.1"/>
    </source>
</evidence>
<evidence type="ECO:0000256" key="4">
    <source>
        <dbReference type="ARBA" id="ARBA00017114"/>
    </source>
</evidence>
<evidence type="ECO:0000256" key="11">
    <source>
        <dbReference type="ARBA" id="ARBA00023172"/>
    </source>
</evidence>
<keyword evidence="14" id="KW-0469">Meiosis</keyword>
<dbReference type="CDD" id="cd20074">
    <property type="entry name" value="XPF_nuclease_Mus81"/>
    <property type="match status" value="1"/>
</dbReference>
<dbReference type="SMART" id="SM00891">
    <property type="entry name" value="ERCC4"/>
    <property type="match status" value="1"/>
</dbReference>
<dbReference type="STRING" id="4955.A0A1G4MEH9"/>
<dbReference type="SUPFAM" id="SSF47802">
    <property type="entry name" value="DNA polymerase beta, N-terminal domain-like"/>
    <property type="match status" value="1"/>
</dbReference>
<comment type="subunit">
    <text evidence="15">Interacts with EME1.</text>
</comment>
<dbReference type="Pfam" id="PF02732">
    <property type="entry name" value="ERCC4"/>
    <property type="match status" value="1"/>
</dbReference>
<dbReference type="InterPro" id="IPR047416">
    <property type="entry name" value="XPF_nuclease_Mus81"/>
</dbReference>
<evidence type="ECO:0000256" key="3">
    <source>
        <dbReference type="ARBA" id="ARBA00010015"/>
    </source>
</evidence>
<organism evidence="18 19">
    <name type="scientific">Lachancea fermentati</name>
    <name type="common">Zygosaccharomyces fermentati</name>
    <dbReference type="NCBI Taxonomy" id="4955"/>
    <lineage>
        <taxon>Eukaryota</taxon>
        <taxon>Fungi</taxon>
        <taxon>Dikarya</taxon>
        <taxon>Ascomycota</taxon>
        <taxon>Saccharomycotina</taxon>
        <taxon>Saccharomycetes</taxon>
        <taxon>Saccharomycetales</taxon>
        <taxon>Saccharomycetaceae</taxon>
        <taxon>Lachancea</taxon>
    </lineage>
</organism>
<dbReference type="PANTHER" id="PTHR13451:SF0">
    <property type="entry name" value="CROSSOVER JUNCTION ENDONUCLEASE MUS81"/>
    <property type="match status" value="1"/>
</dbReference>
<keyword evidence="19" id="KW-1185">Reference proteome</keyword>
<dbReference type="InterPro" id="IPR033309">
    <property type="entry name" value="Mus81"/>
</dbReference>
<dbReference type="CDD" id="cd21036">
    <property type="entry name" value="WH_MUS81"/>
    <property type="match status" value="1"/>
</dbReference>
<dbReference type="Gene3D" id="1.10.150.110">
    <property type="entry name" value="DNA polymerase beta, N-terminal domain-like"/>
    <property type="match status" value="1"/>
</dbReference>
<evidence type="ECO:0000256" key="13">
    <source>
        <dbReference type="ARBA" id="ARBA00023242"/>
    </source>
</evidence>
<evidence type="ECO:0000256" key="12">
    <source>
        <dbReference type="ARBA" id="ARBA00023204"/>
    </source>
</evidence>
<keyword evidence="5 15" id="KW-0540">Nuclease</keyword>
<dbReference type="Gene3D" id="1.10.150.670">
    <property type="entry name" value="Crossover junction endonuclease EME1, DNA-binding domain"/>
    <property type="match status" value="1"/>
</dbReference>
<evidence type="ECO:0000256" key="6">
    <source>
        <dbReference type="ARBA" id="ARBA00022723"/>
    </source>
</evidence>
<dbReference type="InterPro" id="IPR006166">
    <property type="entry name" value="ERCC4_domain"/>
</dbReference>
<feature type="domain" description="ERCC4" evidence="17">
    <location>
        <begin position="340"/>
        <end position="437"/>
    </location>
</feature>
<dbReference type="InterPro" id="IPR042530">
    <property type="entry name" value="EME1/EME2_C"/>
</dbReference>
<reference evidence="19" key="1">
    <citation type="submission" date="2016-03" db="EMBL/GenBank/DDBJ databases">
        <authorList>
            <person name="Devillers H."/>
        </authorList>
    </citation>
    <scope>NUCLEOTIDE SEQUENCE [LARGE SCALE GENOMIC DNA]</scope>
</reference>
<evidence type="ECO:0000259" key="17">
    <source>
        <dbReference type="SMART" id="SM00891"/>
    </source>
</evidence>